<comment type="caution">
    <text evidence="2">The sequence shown here is derived from an EMBL/GenBank/DDBJ whole genome shotgun (WGS) entry which is preliminary data.</text>
</comment>
<dbReference type="Gene3D" id="1.10.1220.10">
    <property type="entry name" value="Met repressor-like"/>
    <property type="match status" value="1"/>
</dbReference>
<sequence length="81" mass="9298">MNWVTTNIRLPEDLYRELKMQAAQSRKSMAALIREKITTKKSTAVASTLLEEFDELGREITKQTKGKNLTATLLKSRYSHI</sequence>
<organism evidence="2 3">
    <name type="scientific">Candidatus Gottesmanbacteria bacterium RBG_13_45_10</name>
    <dbReference type="NCBI Taxonomy" id="1798370"/>
    <lineage>
        <taxon>Bacteria</taxon>
        <taxon>Candidatus Gottesmaniibacteriota</taxon>
    </lineage>
</organism>
<reference evidence="2 3" key="1">
    <citation type="journal article" date="2016" name="Nat. Commun.">
        <title>Thousands of microbial genomes shed light on interconnected biogeochemical processes in an aquifer system.</title>
        <authorList>
            <person name="Anantharaman K."/>
            <person name="Brown C.T."/>
            <person name="Hug L.A."/>
            <person name="Sharon I."/>
            <person name="Castelle C.J."/>
            <person name="Probst A.J."/>
            <person name="Thomas B.C."/>
            <person name="Singh A."/>
            <person name="Wilkins M.J."/>
            <person name="Karaoz U."/>
            <person name="Brodie E.L."/>
            <person name="Williams K.H."/>
            <person name="Hubbard S.S."/>
            <person name="Banfield J.F."/>
        </authorList>
    </citation>
    <scope>NUCLEOTIDE SEQUENCE [LARGE SCALE GENOMIC DNA]</scope>
</reference>
<feature type="domain" description="Ribbon-helix-helix protein CopG" evidence="1">
    <location>
        <begin position="5"/>
        <end position="36"/>
    </location>
</feature>
<dbReference type="InterPro" id="IPR010985">
    <property type="entry name" value="Ribbon_hlx_hlx"/>
</dbReference>
<proteinExistence type="predicted"/>
<evidence type="ECO:0000313" key="2">
    <source>
        <dbReference type="EMBL" id="OGG11806.1"/>
    </source>
</evidence>
<dbReference type="InterPro" id="IPR002145">
    <property type="entry name" value="CopG"/>
</dbReference>
<gene>
    <name evidence="2" type="ORF">A2Z00_01945</name>
</gene>
<evidence type="ECO:0000313" key="3">
    <source>
        <dbReference type="Proteomes" id="UP000177268"/>
    </source>
</evidence>
<dbReference type="EMBL" id="MFIZ01000015">
    <property type="protein sequence ID" value="OGG11806.1"/>
    <property type="molecule type" value="Genomic_DNA"/>
</dbReference>
<dbReference type="SUPFAM" id="SSF47598">
    <property type="entry name" value="Ribbon-helix-helix"/>
    <property type="match status" value="1"/>
</dbReference>
<dbReference type="InterPro" id="IPR013321">
    <property type="entry name" value="Arc_rbn_hlx_hlx"/>
</dbReference>
<name>A0A1F5ZH15_9BACT</name>
<dbReference type="Pfam" id="PF01402">
    <property type="entry name" value="RHH_1"/>
    <property type="match status" value="1"/>
</dbReference>
<dbReference type="GO" id="GO:0006355">
    <property type="term" value="P:regulation of DNA-templated transcription"/>
    <property type="evidence" value="ECO:0007669"/>
    <property type="project" value="InterPro"/>
</dbReference>
<evidence type="ECO:0000259" key="1">
    <source>
        <dbReference type="Pfam" id="PF01402"/>
    </source>
</evidence>
<protein>
    <recommendedName>
        <fullName evidence="1">Ribbon-helix-helix protein CopG domain-containing protein</fullName>
    </recommendedName>
</protein>
<accession>A0A1F5ZH15</accession>
<dbReference type="Proteomes" id="UP000177268">
    <property type="component" value="Unassembled WGS sequence"/>
</dbReference>
<dbReference type="AlphaFoldDB" id="A0A1F5ZH15"/>